<dbReference type="Proteomes" id="UP000681967">
    <property type="component" value="Unassembled WGS sequence"/>
</dbReference>
<evidence type="ECO:0000313" key="6">
    <source>
        <dbReference type="EMBL" id="CAF2107665.1"/>
    </source>
</evidence>
<dbReference type="Proteomes" id="UP000663842">
    <property type="component" value="Unassembled WGS sequence"/>
</dbReference>
<keyword evidence="1" id="KW-1133">Transmembrane helix</keyword>
<dbReference type="Proteomes" id="UP000663856">
    <property type="component" value="Unassembled WGS sequence"/>
</dbReference>
<organism evidence="8 13">
    <name type="scientific">Rotaria magnacalcarata</name>
    <dbReference type="NCBI Taxonomy" id="392030"/>
    <lineage>
        <taxon>Eukaryota</taxon>
        <taxon>Metazoa</taxon>
        <taxon>Spiralia</taxon>
        <taxon>Gnathifera</taxon>
        <taxon>Rotifera</taxon>
        <taxon>Eurotatoria</taxon>
        <taxon>Bdelloidea</taxon>
        <taxon>Philodinida</taxon>
        <taxon>Philodinidae</taxon>
        <taxon>Rotaria</taxon>
    </lineage>
</organism>
<dbReference type="AlphaFoldDB" id="A0A819EHC6"/>
<dbReference type="EMBL" id="CAJNOW010009484">
    <property type="protein sequence ID" value="CAF1563965.1"/>
    <property type="molecule type" value="Genomic_DNA"/>
</dbReference>
<dbReference type="EMBL" id="CAJOBF010000658">
    <property type="protein sequence ID" value="CAF3850369.1"/>
    <property type="molecule type" value="Genomic_DNA"/>
</dbReference>
<dbReference type="Proteomes" id="UP000663855">
    <property type="component" value="Unassembled WGS sequence"/>
</dbReference>
<dbReference type="Proteomes" id="UP000663866">
    <property type="component" value="Unassembled WGS sequence"/>
</dbReference>
<evidence type="ECO:0000256" key="1">
    <source>
        <dbReference type="SAM" id="Phobius"/>
    </source>
</evidence>
<accession>A0A819EHC6</accession>
<dbReference type="EMBL" id="CAJOBI010005398">
    <property type="protein sequence ID" value="CAF4030783.1"/>
    <property type="molecule type" value="Genomic_DNA"/>
</dbReference>
<evidence type="ECO:0000313" key="14">
    <source>
        <dbReference type="Proteomes" id="UP000663866"/>
    </source>
</evidence>
<gene>
    <name evidence="9" type="ORF">BYL167_LOCUS7903</name>
    <name evidence="3" type="ORF">CJN711_LOCUS17806</name>
    <name evidence="10" type="ORF">GIL414_LOCUS12455</name>
    <name evidence="4" type="ORF">KQP761_LOCUS18595</name>
    <name evidence="5" type="ORF">MBJ925_LOCUS10128</name>
    <name evidence="12" type="ORF">OVN521_LOCUS23249</name>
    <name evidence="11" type="ORF">SMN809_LOCUS13572</name>
    <name evidence="8" type="ORF">UXM345_LOCUS7790</name>
    <name evidence="6" type="ORF">WKI299_LOCUS21648</name>
    <name evidence="7" type="ORF">XDN619_LOCUS26787</name>
</gene>
<feature type="domain" description="Methyltransferase FkbM" evidence="2">
    <location>
        <begin position="136"/>
        <end position="298"/>
    </location>
</feature>
<dbReference type="EMBL" id="CAJNOV010008298">
    <property type="protein sequence ID" value="CAF1318396.1"/>
    <property type="molecule type" value="Genomic_DNA"/>
</dbReference>
<dbReference type="InterPro" id="IPR052514">
    <property type="entry name" value="SAM-dependent_MTase"/>
</dbReference>
<dbReference type="EMBL" id="CAJOBH010002098">
    <property type="protein sequence ID" value="CAF3889986.1"/>
    <property type="molecule type" value="Genomic_DNA"/>
</dbReference>
<evidence type="ECO:0000313" key="9">
    <source>
        <dbReference type="EMBL" id="CAF3889986.1"/>
    </source>
</evidence>
<evidence type="ECO:0000313" key="4">
    <source>
        <dbReference type="EMBL" id="CAF1563965.1"/>
    </source>
</evidence>
<dbReference type="NCBIfam" id="TIGR01444">
    <property type="entry name" value="fkbM_fam"/>
    <property type="match status" value="1"/>
</dbReference>
<dbReference type="EMBL" id="CAJOBJ010004862">
    <property type="protein sequence ID" value="CAF4013632.1"/>
    <property type="molecule type" value="Genomic_DNA"/>
</dbReference>
<dbReference type="Proteomes" id="UP000681720">
    <property type="component" value="Unassembled WGS sequence"/>
</dbReference>
<evidence type="ECO:0000313" key="13">
    <source>
        <dbReference type="Proteomes" id="UP000663842"/>
    </source>
</evidence>
<keyword evidence="14" id="KW-1185">Reference proteome</keyword>
<sequence length="335" mass="38530">MNFAQYWLTPSLPKPTKSYFSYALCVGIIILSVSSLKYGFGYNVLDFNQDKSYNSSKSEIVMHSSLNIINLDEPITENFTCLKTTKIFQVIRTTICLHHVTDYISSYYRRNSIFEQEAVHVLFRIFLKYPHLGLIDIGANIGAYTMFAAAMNRFVVAIECFRPNYMRLAKAIQIEQFQKNVILIGNALYSQLGVNLHLSNDPGNIGGQATDNSRLTNQSSDNPYVVKTMRFDDLLPIIKKTKMRSFLLKADIEGSEYHIFESGRQVLDYLDIPVILVEWVWLSKNKERATNIVNLLVNRQYIATLDTCIPLNMTEFTNNWPMNVYWIKINSSEIC</sequence>
<feature type="transmembrane region" description="Helical" evidence="1">
    <location>
        <begin position="20"/>
        <end position="40"/>
    </location>
</feature>
<evidence type="ECO:0000313" key="8">
    <source>
        <dbReference type="EMBL" id="CAF3850369.1"/>
    </source>
</evidence>
<dbReference type="Proteomes" id="UP000663824">
    <property type="component" value="Unassembled WGS sequence"/>
</dbReference>
<evidence type="ECO:0000313" key="7">
    <source>
        <dbReference type="EMBL" id="CAF2141312.1"/>
    </source>
</evidence>
<proteinExistence type="predicted"/>
<keyword evidence="1" id="KW-0812">Transmembrane</keyword>
<dbReference type="PANTHER" id="PTHR34203:SF15">
    <property type="entry name" value="SLL1173 PROTEIN"/>
    <property type="match status" value="1"/>
</dbReference>
<dbReference type="EMBL" id="CAJNRE010004110">
    <property type="protein sequence ID" value="CAF2032812.1"/>
    <property type="molecule type" value="Genomic_DNA"/>
</dbReference>
<dbReference type="SUPFAM" id="SSF53335">
    <property type="entry name" value="S-adenosyl-L-methionine-dependent methyltransferases"/>
    <property type="match status" value="1"/>
</dbReference>
<dbReference type="Proteomes" id="UP000676336">
    <property type="component" value="Unassembled WGS sequence"/>
</dbReference>
<evidence type="ECO:0000313" key="3">
    <source>
        <dbReference type="EMBL" id="CAF1318396.1"/>
    </source>
</evidence>
<reference evidence="8" key="1">
    <citation type="submission" date="2021-02" db="EMBL/GenBank/DDBJ databases">
        <authorList>
            <person name="Nowell W R."/>
        </authorList>
    </citation>
    <scope>NUCLEOTIDE SEQUENCE</scope>
</reference>
<dbReference type="Pfam" id="PF05050">
    <property type="entry name" value="Methyltransf_21"/>
    <property type="match status" value="1"/>
</dbReference>
<evidence type="ECO:0000313" key="12">
    <source>
        <dbReference type="EMBL" id="CAF4144373.1"/>
    </source>
</evidence>
<name>A0A819EHC6_9BILA</name>
<dbReference type="OrthoDB" id="430136at2759"/>
<evidence type="ECO:0000313" key="5">
    <source>
        <dbReference type="EMBL" id="CAF2032812.1"/>
    </source>
</evidence>
<keyword evidence="1" id="KW-0472">Membrane</keyword>
<comment type="caution">
    <text evidence="8">The sequence shown here is derived from an EMBL/GenBank/DDBJ whole genome shotgun (WGS) entry which is preliminary data.</text>
</comment>
<evidence type="ECO:0000259" key="2">
    <source>
        <dbReference type="Pfam" id="PF05050"/>
    </source>
</evidence>
<evidence type="ECO:0000313" key="10">
    <source>
        <dbReference type="EMBL" id="CAF4013632.1"/>
    </source>
</evidence>
<dbReference type="EMBL" id="CAJOBG010005221">
    <property type="protein sequence ID" value="CAF4144373.1"/>
    <property type="molecule type" value="Genomic_DNA"/>
</dbReference>
<dbReference type="EMBL" id="CAJNRG010012594">
    <property type="protein sequence ID" value="CAF2141312.1"/>
    <property type="molecule type" value="Genomic_DNA"/>
</dbReference>
<dbReference type="InterPro" id="IPR006342">
    <property type="entry name" value="FkbM_mtfrase"/>
</dbReference>
<protein>
    <recommendedName>
        <fullName evidence="2">Methyltransferase FkbM domain-containing protein</fullName>
    </recommendedName>
</protein>
<dbReference type="Gene3D" id="3.40.50.150">
    <property type="entry name" value="Vaccinia Virus protein VP39"/>
    <property type="match status" value="1"/>
</dbReference>
<dbReference type="Proteomes" id="UP000663834">
    <property type="component" value="Unassembled WGS sequence"/>
</dbReference>
<dbReference type="PANTHER" id="PTHR34203">
    <property type="entry name" value="METHYLTRANSFERASE, FKBM FAMILY PROTEIN"/>
    <property type="match status" value="1"/>
</dbReference>
<evidence type="ECO:0000313" key="11">
    <source>
        <dbReference type="EMBL" id="CAF4030783.1"/>
    </source>
</evidence>
<dbReference type="EMBL" id="CAJNRF010009162">
    <property type="protein sequence ID" value="CAF2107665.1"/>
    <property type="molecule type" value="Genomic_DNA"/>
</dbReference>
<dbReference type="InterPro" id="IPR029063">
    <property type="entry name" value="SAM-dependent_MTases_sf"/>
</dbReference>
<dbReference type="Proteomes" id="UP000663887">
    <property type="component" value="Unassembled WGS sequence"/>
</dbReference>